<keyword evidence="10 18" id="KW-1133">Transmembrane helix</keyword>
<keyword evidence="13" id="KW-0594">Phospholipid biosynthesis</keyword>
<comment type="catalytic activity">
    <reaction evidence="15">
        <text>a CDP-1,2-diacyl-sn-glycerol + sn-glycerol 3-phosphate = a 1,2-diacyl-sn-glycero-3-phospho-(1'-sn-glycero-3'-phosphate) + CMP + H(+)</text>
        <dbReference type="Rhea" id="RHEA:12593"/>
        <dbReference type="ChEBI" id="CHEBI:15378"/>
        <dbReference type="ChEBI" id="CHEBI:57597"/>
        <dbReference type="ChEBI" id="CHEBI:58332"/>
        <dbReference type="ChEBI" id="CHEBI:60110"/>
        <dbReference type="ChEBI" id="CHEBI:60377"/>
        <dbReference type="EC" id="2.7.8.5"/>
    </reaction>
</comment>
<keyword evidence="11" id="KW-0443">Lipid metabolism</keyword>
<dbReference type="PANTHER" id="PTHR14269">
    <property type="entry name" value="CDP-DIACYLGLYCEROL--GLYCEROL-3-PHOSPHATE 3-PHOSPHATIDYLTRANSFERASE-RELATED"/>
    <property type="match status" value="1"/>
</dbReference>
<evidence type="ECO:0000256" key="14">
    <source>
        <dbReference type="ARBA" id="ARBA00023264"/>
    </source>
</evidence>
<dbReference type="Gene3D" id="1.20.120.1760">
    <property type="match status" value="1"/>
</dbReference>
<sequence>MNTPNKLTIVRIAMSPVFLFFLLMPAIPHHFLITAVVFALASLTDMIDGKLARRNNQITSFGKFLDPLADKIMITCALIGFVSLDLISPWFAVIILVREFLVTSLRLVASGQGKVIAANFWGKMKTVSQITAILVILLVEEAASLHLLESGFLPTLINTIAISIATLFTIVSGIQYLILYKEYIDYKN</sequence>
<feature type="transmembrane region" description="Helical" evidence="18">
    <location>
        <begin position="160"/>
        <end position="179"/>
    </location>
</feature>
<evidence type="ECO:0000256" key="4">
    <source>
        <dbReference type="ARBA" id="ARBA00010441"/>
    </source>
</evidence>
<evidence type="ECO:0000256" key="5">
    <source>
        <dbReference type="ARBA" id="ARBA00013170"/>
    </source>
</evidence>
<keyword evidence="8 17" id="KW-0808">Transferase</keyword>
<dbReference type="InterPro" id="IPR000462">
    <property type="entry name" value="CDP-OH_P_trans"/>
</dbReference>
<evidence type="ECO:0000256" key="12">
    <source>
        <dbReference type="ARBA" id="ARBA00023136"/>
    </source>
</evidence>
<evidence type="ECO:0000256" key="6">
    <source>
        <dbReference type="ARBA" id="ARBA00014944"/>
    </source>
</evidence>
<dbReference type="PIRSF" id="PIRSF000847">
    <property type="entry name" value="Phos_ph_gly_syn"/>
    <property type="match status" value="1"/>
</dbReference>
<dbReference type="RefSeq" id="WP_349218064.1">
    <property type="nucleotide sequence ID" value="NZ_JBBMFD010000003.1"/>
</dbReference>
<gene>
    <name evidence="19" type="primary">pgsA</name>
    <name evidence="19" type="ORF">WMO26_03040</name>
</gene>
<comment type="subcellular location">
    <subcellularLocation>
        <location evidence="2">Membrane</location>
        <topology evidence="2">Multi-pass membrane protein</topology>
    </subcellularLocation>
</comment>
<evidence type="ECO:0000256" key="13">
    <source>
        <dbReference type="ARBA" id="ARBA00023209"/>
    </source>
</evidence>
<dbReference type="GO" id="GO:0008444">
    <property type="term" value="F:CDP-diacylglycerol-glycerol-3-phosphate 3-phosphatidyltransferase activity"/>
    <property type="evidence" value="ECO:0007669"/>
    <property type="project" value="UniProtKB-EC"/>
</dbReference>
<evidence type="ECO:0000256" key="18">
    <source>
        <dbReference type="SAM" id="Phobius"/>
    </source>
</evidence>
<accession>A0ABV1E1A6</accession>
<dbReference type="PROSITE" id="PS00379">
    <property type="entry name" value="CDP_ALCOHOL_P_TRANSF"/>
    <property type="match status" value="1"/>
</dbReference>
<organism evidence="19 20">
    <name type="scientific">Solibaculum intestinale</name>
    <dbReference type="NCBI Taxonomy" id="3133165"/>
    <lineage>
        <taxon>Bacteria</taxon>
        <taxon>Bacillati</taxon>
        <taxon>Bacillota</taxon>
        <taxon>Clostridia</taxon>
        <taxon>Eubacteriales</taxon>
        <taxon>Oscillospiraceae</taxon>
        <taxon>Solibaculum</taxon>
    </lineage>
</organism>
<keyword evidence="7" id="KW-0444">Lipid biosynthesis</keyword>
<dbReference type="Pfam" id="PF01066">
    <property type="entry name" value="CDP-OH_P_transf"/>
    <property type="match status" value="1"/>
</dbReference>
<evidence type="ECO:0000256" key="10">
    <source>
        <dbReference type="ARBA" id="ARBA00022989"/>
    </source>
</evidence>
<keyword evidence="20" id="KW-1185">Reference proteome</keyword>
<evidence type="ECO:0000256" key="2">
    <source>
        <dbReference type="ARBA" id="ARBA00004141"/>
    </source>
</evidence>
<comment type="function">
    <text evidence="1">This protein catalyzes the committed step to the synthesis of the acidic phospholipids.</text>
</comment>
<dbReference type="EC" id="2.7.8.5" evidence="5 16"/>
<keyword evidence="12 18" id="KW-0472">Membrane</keyword>
<keyword evidence="14" id="KW-1208">Phospholipid metabolism</keyword>
<keyword evidence="9 18" id="KW-0812">Transmembrane</keyword>
<dbReference type="EMBL" id="JBBMFD010000003">
    <property type="protein sequence ID" value="MEQ2439798.1"/>
    <property type="molecule type" value="Genomic_DNA"/>
</dbReference>
<dbReference type="Proteomes" id="UP001489509">
    <property type="component" value="Unassembled WGS sequence"/>
</dbReference>
<evidence type="ECO:0000256" key="15">
    <source>
        <dbReference type="ARBA" id="ARBA00048586"/>
    </source>
</evidence>
<dbReference type="NCBIfam" id="TIGR00560">
    <property type="entry name" value="pgsA"/>
    <property type="match status" value="1"/>
</dbReference>
<evidence type="ECO:0000256" key="9">
    <source>
        <dbReference type="ARBA" id="ARBA00022692"/>
    </source>
</evidence>
<dbReference type="InterPro" id="IPR004570">
    <property type="entry name" value="Phosphatidylglycerol_P_synth"/>
</dbReference>
<dbReference type="PANTHER" id="PTHR14269:SF62">
    <property type="entry name" value="CDP-DIACYLGLYCEROL--GLYCEROL-3-PHOSPHATE 3-PHOSPHATIDYLTRANSFERASE 1, CHLOROPLASTIC"/>
    <property type="match status" value="1"/>
</dbReference>
<name>A0ABV1E1A6_9FIRM</name>
<comment type="similarity">
    <text evidence="4 17">Belongs to the CDP-alcohol phosphatidyltransferase class-I family.</text>
</comment>
<dbReference type="InterPro" id="IPR043130">
    <property type="entry name" value="CDP-OH_PTrfase_TM_dom"/>
</dbReference>
<dbReference type="InterPro" id="IPR050324">
    <property type="entry name" value="CDP-alcohol_PTase-I"/>
</dbReference>
<protein>
    <recommendedName>
        <fullName evidence="6 16">CDP-diacylglycerol--glycerol-3-phosphate 3-phosphatidyltransferase</fullName>
        <ecNumber evidence="5 16">2.7.8.5</ecNumber>
    </recommendedName>
</protein>
<evidence type="ECO:0000313" key="19">
    <source>
        <dbReference type="EMBL" id="MEQ2439798.1"/>
    </source>
</evidence>
<comment type="pathway">
    <text evidence="3">Phospholipid metabolism; phosphatidylglycerol biosynthesis; phosphatidylglycerol from CDP-diacylglycerol: step 1/2.</text>
</comment>
<reference evidence="19 20" key="1">
    <citation type="submission" date="2024-03" db="EMBL/GenBank/DDBJ databases">
        <title>Human intestinal bacterial collection.</title>
        <authorList>
            <person name="Pauvert C."/>
            <person name="Hitch T.C.A."/>
            <person name="Clavel T."/>
        </authorList>
    </citation>
    <scope>NUCLEOTIDE SEQUENCE [LARGE SCALE GENOMIC DNA]</scope>
    <source>
        <strain evidence="19 20">CLA-JM-H44</strain>
    </source>
</reference>
<proteinExistence type="inferred from homology"/>
<evidence type="ECO:0000256" key="7">
    <source>
        <dbReference type="ARBA" id="ARBA00022516"/>
    </source>
</evidence>
<feature type="transmembrane region" description="Helical" evidence="18">
    <location>
        <begin position="68"/>
        <end position="84"/>
    </location>
</feature>
<evidence type="ECO:0000256" key="8">
    <source>
        <dbReference type="ARBA" id="ARBA00022679"/>
    </source>
</evidence>
<evidence type="ECO:0000256" key="3">
    <source>
        <dbReference type="ARBA" id="ARBA00005042"/>
    </source>
</evidence>
<comment type="caution">
    <text evidence="19">The sequence shown here is derived from an EMBL/GenBank/DDBJ whole genome shotgun (WGS) entry which is preliminary data.</text>
</comment>
<evidence type="ECO:0000256" key="1">
    <source>
        <dbReference type="ARBA" id="ARBA00003973"/>
    </source>
</evidence>
<dbReference type="InterPro" id="IPR048254">
    <property type="entry name" value="CDP_ALCOHOL_P_TRANSF_CS"/>
</dbReference>
<evidence type="ECO:0000256" key="17">
    <source>
        <dbReference type="RuleBase" id="RU003750"/>
    </source>
</evidence>
<evidence type="ECO:0000256" key="11">
    <source>
        <dbReference type="ARBA" id="ARBA00023098"/>
    </source>
</evidence>
<evidence type="ECO:0000256" key="16">
    <source>
        <dbReference type="NCBIfam" id="TIGR00560"/>
    </source>
</evidence>
<evidence type="ECO:0000313" key="20">
    <source>
        <dbReference type="Proteomes" id="UP001489509"/>
    </source>
</evidence>